<organism evidence="1 2">
    <name type="scientific">Caenorhabditis briggsae</name>
    <dbReference type="NCBI Taxonomy" id="6238"/>
    <lineage>
        <taxon>Eukaryota</taxon>
        <taxon>Metazoa</taxon>
        <taxon>Ecdysozoa</taxon>
        <taxon>Nematoda</taxon>
        <taxon>Chromadorea</taxon>
        <taxon>Rhabditida</taxon>
        <taxon>Rhabditina</taxon>
        <taxon>Rhabditomorpha</taxon>
        <taxon>Rhabditoidea</taxon>
        <taxon>Rhabditidae</taxon>
        <taxon>Peloderinae</taxon>
        <taxon>Caenorhabditis</taxon>
    </lineage>
</organism>
<evidence type="ECO:0000313" key="1">
    <source>
        <dbReference type="EMBL" id="ULT80506.1"/>
    </source>
</evidence>
<name>A0AAE8ZMF0_CAEBR</name>
<dbReference type="AlphaFoldDB" id="A0AAE8ZMF0"/>
<gene>
    <name evidence="1" type="ORF">L3Y34_010812</name>
</gene>
<protein>
    <submittedName>
        <fullName evidence="1">Uncharacterized protein</fullName>
    </submittedName>
</protein>
<dbReference type="Proteomes" id="UP000827892">
    <property type="component" value="Chromosome X"/>
</dbReference>
<proteinExistence type="predicted"/>
<sequence length="66" mass="7664">MRAWFFGFGFNQQLNKNEGPLIQVNDISCGIWGYYDMETEVQVIYGMVEKNKTGLRKKLWGTGKQV</sequence>
<dbReference type="EMBL" id="CP090896">
    <property type="protein sequence ID" value="ULT80506.1"/>
    <property type="molecule type" value="Genomic_DNA"/>
</dbReference>
<evidence type="ECO:0000313" key="2">
    <source>
        <dbReference type="Proteomes" id="UP000827892"/>
    </source>
</evidence>
<accession>A0AAE8ZMF0</accession>
<reference evidence="1 2" key="1">
    <citation type="submission" date="2022-05" db="EMBL/GenBank/DDBJ databases">
        <title>Chromosome-level reference genomes for two strains of Caenorhabditis briggsae: an improved platform for comparative genomics.</title>
        <authorList>
            <person name="Stevens L."/>
            <person name="Andersen E.C."/>
        </authorList>
    </citation>
    <scope>NUCLEOTIDE SEQUENCE [LARGE SCALE GENOMIC DNA]</scope>
    <source>
        <strain evidence="1">QX1410_ONT</strain>
        <tissue evidence="1">Whole-organism</tissue>
    </source>
</reference>